<feature type="region of interest" description="Disordered" evidence="1">
    <location>
        <begin position="1"/>
        <end position="34"/>
    </location>
</feature>
<gene>
    <name evidence="2" type="ORF">QF025_003694</name>
</gene>
<accession>A0ABD5CM31</accession>
<evidence type="ECO:0000256" key="1">
    <source>
        <dbReference type="SAM" id="MobiDB-lite"/>
    </source>
</evidence>
<proteinExistence type="predicted"/>
<feature type="compositionally biased region" description="Polar residues" evidence="1">
    <location>
        <begin position="1"/>
        <end position="10"/>
    </location>
</feature>
<evidence type="ECO:0000313" key="3">
    <source>
        <dbReference type="Proteomes" id="UP001245184"/>
    </source>
</evidence>
<name>A0ABD5CM31_9BURK</name>
<organism evidence="2 3">
    <name type="scientific">Paraburkholderia graminis</name>
    <dbReference type="NCBI Taxonomy" id="60548"/>
    <lineage>
        <taxon>Bacteria</taxon>
        <taxon>Pseudomonadati</taxon>
        <taxon>Pseudomonadota</taxon>
        <taxon>Betaproteobacteria</taxon>
        <taxon>Burkholderiales</taxon>
        <taxon>Burkholderiaceae</taxon>
        <taxon>Paraburkholderia</taxon>
    </lineage>
</organism>
<dbReference type="Proteomes" id="UP001245184">
    <property type="component" value="Unassembled WGS sequence"/>
</dbReference>
<dbReference type="AlphaFoldDB" id="A0ABD5CM31"/>
<protein>
    <submittedName>
        <fullName evidence="2">Uncharacterized protein</fullName>
    </submittedName>
</protein>
<dbReference type="EMBL" id="JAVIZN010000002">
    <property type="protein sequence ID" value="MDR6204974.1"/>
    <property type="molecule type" value="Genomic_DNA"/>
</dbReference>
<sequence length="34" mass="3715">MNSISPTSYASRADGVRPMPFNAPHSVLRSQLAR</sequence>
<evidence type="ECO:0000313" key="2">
    <source>
        <dbReference type="EMBL" id="MDR6204974.1"/>
    </source>
</evidence>
<reference evidence="2 3" key="1">
    <citation type="submission" date="2023-08" db="EMBL/GenBank/DDBJ databases">
        <title>Genome sequencing of plant associated microbes to promote plant fitness in Sorghum bicolor and Oryza sativa.</title>
        <authorList>
            <person name="Coleman-Derr D."/>
        </authorList>
    </citation>
    <scope>NUCLEOTIDE SEQUENCE [LARGE SCALE GENOMIC DNA]</scope>
    <source>
        <strain evidence="2 3">SLBN-33</strain>
    </source>
</reference>
<comment type="caution">
    <text evidence="2">The sequence shown here is derived from an EMBL/GenBank/DDBJ whole genome shotgun (WGS) entry which is preliminary data.</text>
</comment>